<feature type="region of interest" description="Disordered" evidence="2">
    <location>
        <begin position="537"/>
        <end position="562"/>
    </location>
</feature>
<feature type="coiled-coil region" evidence="1">
    <location>
        <begin position="645"/>
        <end position="672"/>
    </location>
</feature>
<keyword evidence="4" id="KW-1185">Reference proteome</keyword>
<feature type="region of interest" description="Disordered" evidence="2">
    <location>
        <begin position="350"/>
        <end position="398"/>
    </location>
</feature>
<comment type="caution">
    <text evidence="3">The sequence shown here is derived from an EMBL/GenBank/DDBJ whole genome shotgun (WGS) entry which is preliminary data.</text>
</comment>
<name>A0A9D4TB52_RHISA</name>
<feature type="compositionally biased region" description="Polar residues" evidence="2">
    <location>
        <begin position="100"/>
        <end position="110"/>
    </location>
</feature>
<keyword evidence="1" id="KW-0175">Coiled coil</keyword>
<feature type="region of interest" description="Disordered" evidence="2">
    <location>
        <begin position="1"/>
        <end position="49"/>
    </location>
</feature>
<evidence type="ECO:0000256" key="1">
    <source>
        <dbReference type="SAM" id="Coils"/>
    </source>
</evidence>
<dbReference type="AlphaFoldDB" id="A0A9D4TB52"/>
<protein>
    <submittedName>
        <fullName evidence="3">Uncharacterized protein</fullName>
    </submittedName>
</protein>
<feature type="region of interest" description="Disordered" evidence="2">
    <location>
        <begin position="67"/>
        <end position="110"/>
    </location>
</feature>
<feature type="compositionally biased region" description="Basic and acidic residues" evidence="2">
    <location>
        <begin position="542"/>
        <end position="552"/>
    </location>
</feature>
<reference evidence="3" key="1">
    <citation type="journal article" date="2020" name="Cell">
        <title>Large-Scale Comparative Analyses of Tick Genomes Elucidate Their Genetic Diversity and Vector Capacities.</title>
        <authorList>
            <consortium name="Tick Genome and Microbiome Consortium (TIGMIC)"/>
            <person name="Jia N."/>
            <person name="Wang J."/>
            <person name="Shi W."/>
            <person name="Du L."/>
            <person name="Sun Y."/>
            <person name="Zhan W."/>
            <person name="Jiang J.F."/>
            <person name="Wang Q."/>
            <person name="Zhang B."/>
            <person name="Ji P."/>
            <person name="Bell-Sakyi L."/>
            <person name="Cui X.M."/>
            <person name="Yuan T.T."/>
            <person name="Jiang B.G."/>
            <person name="Yang W.F."/>
            <person name="Lam T.T."/>
            <person name="Chang Q.C."/>
            <person name="Ding S.J."/>
            <person name="Wang X.J."/>
            <person name="Zhu J.G."/>
            <person name="Ruan X.D."/>
            <person name="Zhao L."/>
            <person name="Wei J.T."/>
            <person name="Ye R.Z."/>
            <person name="Que T.C."/>
            <person name="Du C.H."/>
            <person name="Zhou Y.H."/>
            <person name="Cheng J.X."/>
            <person name="Dai P.F."/>
            <person name="Guo W.B."/>
            <person name="Han X.H."/>
            <person name="Huang E.J."/>
            <person name="Li L.F."/>
            <person name="Wei W."/>
            <person name="Gao Y.C."/>
            <person name="Liu J.Z."/>
            <person name="Shao H.Z."/>
            <person name="Wang X."/>
            <person name="Wang C.C."/>
            <person name="Yang T.C."/>
            <person name="Huo Q.B."/>
            <person name="Li W."/>
            <person name="Chen H.Y."/>
            <person name="Chen S.E."/>
            <person name="Zhou L.G."/>
            <person name="Ni X.B."/>
            <person name="Tian J.H."/>
            <person name="Sheng Y."/>
            <person name="Liu T."/>
            <person name="Pan Y.S."/>
            <person name="Xia L.Y."/>
            <person name="Li J."/>
            <person name="Zhao F."/>
            <person name="Cao W.C."/>
        </authorList>
    </citation>
    <scope>NUCLEOTIDE SEQUENCE</scope>
    <source>
        <strain evidence="3">Rsan-2018</strain>
    </source>
</reference>
<sequence length="690" mass="76113">MQPGSMTVDLQREDTKSIAMNFQQARASTLAGSMDEEGAAPKYSRGERQPVYEAVPRRCRSLSRACSRKNTALAPRRSSSSNSGAGIGCGLADRRASPPDISQLSSTENTSKMRKAFSFTDVGGPAKAKCAPALCGEQVVSTRPLRSRNDEKQVYDRTDHSDATTLETRMTSCNTCTSEEDISTPLGRGKCNLQTDVKGPHSEVPTSVSVGGCPNETNTPFIQGTNESFSSAEICTQESTGRTKQAPGQSNCDQPPYGEALVPAEANKPAAIETSVSPASEFNIYGLAHSNVHDISAVVKDMMQDIAANDVHTQAPLTVVEDYEMVRDTSMKVGESSTTTPASVDLAACEAHSDVDKSKPTATPTGTGARPKTGTPRVPTKTRKKKTMQLCDPRGPTPRRLYRMSLHLRPPPARFASCATDSACPEDDFFAAVSQREKDIFKDLDFCSSSEEGSASMQELERNNEEQFKATEANLSECCALEVEEPETGDCAQLSAEMQSSNDELINLKTVHTDVPKSREGLRGNFNSQEQEYGNIPEDVEKDSGSRLDSMKQKRNGQRVGAEKRHVVLPQKYKTTKQQAKHYRHMVHEQRMLRQQLTDNSSFERKKEKLLATLQERHEEMLKFEVAALEVELMERELLRRISRMRKIETILENLKRRVAREDAAMNQMAEQLAMLMGDAEPSREHLRGG</sequence>
<dbReference type="EMBL" id="JABSTV010001245">
    <property type="protein sequence ID" value="KAH7984197.1"/>
    <property type="molecule type" value="Genomic_DNA"/>
</dbReference>
<reference evidence="3" key="2">
    <citation type="submission" date="2021-09" db="EMBL/GenBank/DDBJ databases">
        <authorList>
            <person name="Jia N."/>
            <person name="Wang J."/>
            <person name="Shi W."/>
            <person name="Du L."/>
            <person name="Sun Y."/>
            <person name="Zhan W."/>
            <person name="Jiang J."/>
            <person name="Wang Q."/>
            <person name="Zhang B."/>
            <person name="Ji P."/>
            <person name="Sakyi L.B."/>
            <person name="Cui X."/>
            <person name="Yuan T."/>
            <person name="Jiang B."/>
            <person name="Yang W."/>
            <person name="Lam T.T.-Y."/>
            <person name="Chang Q."/>
            <person name="Ding S."/>
            <person name="Wang X."/>
            <person name="Zhu J."/>
            <person name="Ruan X."/>
            <person name="Zhao L."/>
            <person name="Wei J."/>
            <person name="Que T."/>
            <person name="Du C."/>
            <person name="Cheng J."/>
            <person name="Dai P."/>
            <person name="Han X."/>
            <person name="Huang E."/>
            <person name="Gao Y."/>
            <person name="Liu J."/>
            <person name="Shao H."/>
            <person name="Ye R."/>
            <person name="Li L."/>
            <person name="Wei W."/>
            <person name="Wang X."/>
            <person name="Wang C."/>
            <person name="Huo Q."/>
            <person name="Li W."/>
            <person name="Guo W."/>
            <person name="Chen H."/>
            <person name="Chen S."/>
            <person name="Zhou L."/>
            <person name="Zhou L."/>
            <person name="Ni X."/>
            <person name="Tian J."/>
            <person name="Zhou Y."/>
            <person name="Sheng Y."/>
            <person name="Liu T."/>
            <person name="Pan Y."/>
            <person name="Xia L."/>
            <person name="Li J."/>
            <person name="Zhao F."/>
            <person name="Cao W."/>
        </authorList>
    </citation>
    <scope>NUCLEOTIDE SEQUENCE</scope>
    <source>
        <strain evidence="3">Rsan-2018</strain>
        <tissue evidence="3">Larvae</tissue>
    </source>
</reference>
<proteinExistence type="predicted"/>
<feature type="compositionally biased region" description="Low complexity" evidence="2">
    <location>
        <begin position="360"/>
        <end position="379"/>
    </location>
</feature>
<organism evidence="3 4">
    <name type="scientific">Rhipicephalus sanguineus</name>
    <name type="common">Brown dog tick</name>
    <name type="synonym">Ixodes sanguineus</name>
    <dbReference type="NCBI Taxonomy" id="34632"/>
    <lineage>
        <taxon>Eukaryota</taxon>
        <taxon>Metazoa</taxon>
        <taxon>Ecdysozoa</taxon>
        <taxon>Arthropoda</taxon>
        <taxon>Chelicerata</taxon>
        <taxon>Arachnida</taxon>
        <taxon>Acari</taxon>
        <taxon>Parasitiformes</taxon>
        <taxon>Ixodida</taxon>
        <taxon>Ixodoidea</taxon>
        <taxon>Ixodidae</taxon>
        <taxon>Rhipicephalinae</taxon>
        <taxon>Rhipicephalus</taxon>
        <taxon>Rhipicephalus</taxon>
    </lineage>
</organism>
<feature type="compositionally biased region" description="Polar residues" evidence="2">
    <location>
        <begin position="18"/>
        <end position="31"/>
    </location>
</feature>
<evidence type="ECO:0000313" key="3">
    <source>
        <dbReference type="EMBL" id="KAH7984197.1"/>
    </source>
</evidence>
<accession>A0A9D4TB52</accession>
<dbReference type="Proteomes" id="UP000821837">
    <property type="component" value="Chromosome 1"/>
</dbReference>
<evidence type="ECO:0000313" key="4">
    <source>
        <dbReference type="Proteomes" id="UP000821837"/>
    </source>
</evidence>
<evidence type="ECO:0000256" key="2">
    <source>
        <dbReference type="SAM" id="MobiDB-lite"/>
    </source>
</evidence>
<gene>
    <name evidence="3" type="ORF">HPB52_017912</name>
</gene>